<dbReference type="Gene3D" id="3.90.1200.10">
    <property type="match status" value="1"/>
</dbReference>
<evidence type="ECO:0000259" key="1">
    <source>
        <dbReference type="Pfam" id="PF01636"/>
    </source>
</evidence>
<sequence>MSTVPEWTPERIIDARLAAAVVAEQFPDLAGLPVRPFGAGWDNVLFAVGDDWLFRFIHRAIALPGARRELAVLTELANSLPLPIPYPERVGRPTAEVEWPFWGARHIPGKELAEAGLADEARVEVARGVGTFLRALHDPALARRVATAAEAAGAALRVDPMRRGDPASTAERARGRLEVLEAAGVAVPRGAIEELFAVAEPVGASVAEPVLVHGDLHVRHVLVEAGAASGVVDWGDTALADPSVDLMIAYAAFPGPARAAFFDAYGPVDGDTELRARALAVHVSATLLDYAVGEGMTALAAEASEGLRRAAQ</sequence>
<reference evidence="3" key="1">
    <citation type="journal article" date="2019" name="Int. J. Syst. Evol. Microbiol.">
        <title>The Global Catalogue of Microorganisms (GCM) 10K type strain sequencing project: providing services to taxonomists for standard genome sequencing and annotation.</title>
        <authorList>
            <consortium name="The Broad Institute Genomics Platform"/>
            <consortium name="The Broad Institute Genome Sequencing Center for Infectious Disease"/>
            <person name="Wu L."/>
            <person name="Ma J."/>
        </authorList>
    </citation>
    <scope>NUCLEOTIDE SEQUENCE [LARGE SCALE GENOMIC DNA]</scope>
    <source>
        <strain evidence="3">JCM 3369</strain>
    </source>
</reference>
<protein>
    <submittedName>
        <fullName evidence="2">Phosphotransferase</fullName>
    </submittedName>
</protein>
<gene>
    <name evidence="2" type="ORF">ACFO3F_10790</name>
</gene>
<proteinExistence type="predicted"/>
<evidence type="ECO:0000313" key="3">
    <source>
        <dbReference type="Proteomes" id="UP001595955"/>
    </source>
</evidence>
<dbReference type="EMBL" id="JBHSGF010000007">
    <property type="protein sequence ID" value="MFC4555732.1"/>
    <property type="molecule type" value="Genomic_DNA"/>
</dbReference>
<dbReference type="PANTHER" id="PTHR21310:SF42">
    <property type="entry name" value="BIFUNCTIONAL AAC_APH"/>
    <property type="match status" value="1"/>
</dbReference>
<dbReference type="InterPro" id="IPR011009">
    <property type="entry name" value="Kinase-like_dom_sf"/>
</dbReference>
<evidence type="ECO:0000313" key="2">
    <source>
        <dbReference type="EMBL" id="MFC4555732.1"/>
    </source>
</evidence>
<dbReference type="InterPro" id="IPR051678">
    <property type="entry name" value="AGP_Transferase"/>
</dbReference>
<keyword evidence="3" id="KW-1185">Reference proteome</keyword>
<accession>A0ABV9DBD9</accession>
<dbReference type="Pfam" id="PF01636">
    <property type="entry name" value="APH"/>
    <property type="match status" value="1"/>
</dbReference>
<name>A0ABV9DBD9_9MICO</name>
<dbReference type="Proteomes" id="UP001595955">
    <property type="component" value="Unassembled WGS sequence"/>
</dbReference>
<dbReference type="RefSeq" id="WP_122824354.1">
    <property type="nucleotide sequence ID" value="NZ_CP033325.1"/>
</dbReference>
<organism evidence="2 3">
    <name type="scientific">Georgenia faecalis</name>
    <dbReference type="NCBI Taxonomy" id="2483799"/>
    <lineage>
        <taxon>Bacteria</taxon>
        <taxon>Bacillati</taxon>
        <taxon>Actinomycetota</taxon>
        <taxon>Actinomycetes</taxon>
        <taxon>Micrococcales</taxon>
        <taxon>Bogoriellaceae</taxon>
        <taxon>Georgenia</taxon>
    </lineage>
</organism>
<feature type="domain" description="Aminoglycoside phosphotransferase" evidence="1">
    <location>
        <begin position="34"/>
        <end position="274"/>
    </location>
</feature>
<comment type="caution">
    <text evidence="2">The sequence shown here is derived from an EMBL/GenBank/DDBJ whole genome shotgun (WGS) entry which is preliminary data.</text>
</comment>
<dbReference type="SUPFAM" id="SSF56112">
    <property type="entry name" value="Protein kinase-like (PK-like)"/>
    <property type="match status" value="1"/>
</dbReference>
<dbReference type="Gene3D" id="3.30.200.20">
    <property type="entry name" value="Phosphorylase Kinase, domain 1"/>
    <property type="match status" value="1"/>
</dbReference>
<dbReference type="PANTHER" id="PTHR21310">
    <property type="entry name" value="AMINOGLYCOSIDE PHOSPHOTRANSFERASE-RELATED-RELATED"/>
    <property type="match status" value="1"/>
</dbReference>
<dbReference type="InterPro" id="IPR002575">
    <property type="entry name" value="Aminoglycoside_PTrfase"/>
</dbReference>